<keyword evidence="3" id="KW-1185">Reference proteome</keyword>
<dbReference type="PANTHER" id="PTHR33273">
    <property type="entry name" value="DOMAIN-CONTAINING PROTEIN, PUTATIVE-RELATED"/>
    <property type="match status" value="1"/>
</dbReference>
<name>A0A8X6US10_NEPPI</name>
<keyword evidence="2" id="KW-0695">RNA-directed DNA polymerase</keyword>
<keyword evidence="2" id="KW-0808">Transferase</keyword>
<dbReference type="Proteomes" id="UP000887013">
    <property type="component" value="Unassembled WGS sequence"/>
</dbReference>
<comment type="caution">
    <text evidence="2">The sequence shown here is derived from an EMBL/GenBank/DDBJ whole genome shotgun (WGS) entry which is preliminary data.</text>
</comment>
<reference evidence="2" key="1">
    <citation type="submission" date="2020-08" db="EMBL/GenBank/DDBJ databases">
        <title>Multicomponent nature underlies the extraordinary mechanical properties of spider dragline silk.</title>
        <authorList>
            <person name="Kono N."/>
            <person name="Nakamura H."/>
            <person name="Mori M."/>
            <person name="Yoshida Y."/>
            <person name="Ohtoshi R."/>
            <person name="Malay A.D."/>
            <person name="Moran D.A.P."/>
            <person name="Tomita M."/>
            <person name="Numata K."/>
            <person name="Arakawa K."/>
        </authorList>
    </citation>
    <scope>NUCLEOTIDE SEQUENCE</scope>
</reference>
<dbReference type="EMBL" id="BMAW01034875">
    <property type="protein sequence ID" value="GFU37133.1"/>
    <property type="molecule type" value="Genomic_DNA"/>
</dbReference>
<organism evidence="2 3">
    <name type="scientific">Nephila pilipes</name>
    <name type="common">Giant wood spider</name>
    <name type="synonym">Nephila maculata</name>
    <dbReference type="NCBI Taxonomy" id="299642"/>
    <lineage>
        <taxon>Eukaryota</taxon>
        <taxon>Metazoa</taxon>
        <taxon>Ecdysozoa</taxon>
        <taxon>Arthropoda</taxon>
        <taxon>Chelicerata</taxon>
        <taxon>Arachnida</taxon>
        <taxon>Araneae</taxon>
        <taxon>Araneomorphae</taxon>
        <taxon>Entelegynae</taxon>
        <taxon>Araneoidea</taxon>
        <taxon>Nephilidae</taxon>
        <taxon>Nephila</taxon>
    </lineage>
</organism>
<evidence type="ECO:0000313" key="2">
    <source>
        <dbReference type="EMBL" id="GFU37133.1"/>
    </source>
</evidence>
<keyword evidence="2" id="KW-0548">Nucleotidyltransferase</keyword>
<dbReference type="SUPFAM" id="SSF56219">
    <property type="entry name" value="DNase I-like"/>
    <property type="match status" value="1"/>
</dbReference>
<accession>A0A8X6US10</accession>
<evidence type="ECO:0000313" key="3">
    <source>
        <dbReference type="Proteomes" id="UP000887013"/>
    </source>
</evidence>
<protein>
    <submittedName>
        <fullName evidence="2">RNA-directed DNA polymerase from mobile element jockey</fullName>
    </submittedName>
</protein>
<gene>
    <name evidence="2" type="primary">jockeypol_288</name>
    <name evidence="2" type="ORF">NPIL_591791</name>
</gene>
<dbReference type="InterPro" id="IPR036691">
    <property type="entry name" value="Endo/exonu/phosph_ase_sf"/>
</dbReference>
<dbReference type="AlphaFoldDB" id="A0A8X6US10"/>
<sequence>MNSLTFNLDAALSVEQINQGSTRATRTKLYQLVCYQQVTLEIVNLNKIQVIATQETKLKKMAALKIKGYNIFRANRPSRGGGGLAFFIRDVKYQSIDFSQDQSSDLEIQGFKIFWRGKPLHIFNVYLSSNQSHLPTNFSNFTDKNTIILGYLNAKHNIWRSSCNNDRGEDILQMMDDKEFMILNDGSPTHSSFICNTFEALDTSITRADIFSQCT</sequence>
<dbReference type="InterPro" id="IPR005135">
    <property type="entry name" value="Endo/exonuclease/phosphatase"/>
</dbReference>
<dbReference type="GO" id="GO:0003964">
    <property type="term" value="F:RNA-directed DNA polymerase activity"/>
    <property type="evidence" value="ECO:0007669"/>
    <property type="project" value="UniProtKB-KW"/>
</dbReference>
<dbReference type="OrthoDB" id="6430237at2759"/>
<feature type="domain" description="Endonuclease/exonuclease/phosphatase" evidence="1">
    <location>
        <begin position="120"/>
        <end position="212"/>
    </location>
</feature>
<dbReference type="Gene3D" id="3.60.10.10">
    <property type="entry name" value="Endonuclease/exonuclease/phosphatase"/>
    <property type="match status" value="1"/>
</dbReference>
<dbReference type="PANTHER" id="PTHR33273:SF4">
    <property type="entry name" value="ENDONUCLEASE_EXONUCLEASE_PHOSPHATASE DOMAIN-CONTAINING PROTEIN"/>
    <property type="match status" value="1"/>
</dbReference>
<evidence type="ECO:0000259" key="1">
    <source>
        <dbReference type="Pfam" id="PF14529"/>
    </source>
</evidence>
<proteinExistence type="predicted"/>
<dbReference type="Pfam" id="PF14529">
    <property type="entry name" value="Exo_endo_phos_2"/>
    <property type="match status" value="1"/>
</dbReference>